<feature type="transmembrane region" description="Helical" evidence="8">
    <location>
        <begin position="12"/>
        <end position="30"/>
    </location>
</feature>
<dbReference type="Pfam" id="PF13442">
    <property type="entry name" value="Cytochrome_CBB3"/>
    <property type="match status" value="1"/>
</dbReference>
<dbReference type="Pfam" id="PF07995">
    <property type="entry name" value="GSDH"/>
    <property type="match status" value="1"/>
</dbReference>
<keyword evidence="5 6" id="KW-0408">Iron</keyword>
<evidence type="ECO:0000256" key="7">
    <source>
        <dbReference type="SAM" id="Coils"/>
    </source>
</evidence>
<dbReference type="GO" id="GO:0009055">
    <property type="term" value="F:electron transfer activity"/>
    <property type="evidence" value="ECO:0007669"/>
    <property type="project" value="InterPro"/>
</dbReference>
<evidence type="ECO:0000256" key="4">
    <source>
        <dbReference type="ARBA" id="ARBA00022982"/>
    </source>
</evidence>
<dbReference type="InterPro" id="IPR011041">
    <property type="entry name" value="Quinoprot_gluc/sorb_DH_b-prop"/>
</dbReference>
<dbReference type="PRINTS" id="PR00607">
    <property type="entry name" value="CYTCHROMECIE"/>
</dbReference>
<gene>
    <name evidence="10" type="ORF">M9B40_04350</name>
</gene>
<dbReference type="SUPFAM" id="SSF46626">
    <property type="entry name" value="Cytochrome c"/>
    <property type="match status" value="1"/>
</dbReference>
<dbReference type="GO" id="GO:0005506">
    <property type="term" value="F:iron ion binding"/>
    <property type="evidence" value="ECO:0007669"/>
    <property type="project" value="InterPro"/>
</dbReference>
<evidence type="ECO:0000256" key="3">
    <source>
        <dbReference type="ARBA" id="ARBA00022723"/>
    </source>
</evidence>
<evidence type="ECO:0000256" key="8">
    <source>
        <dbReference type="SAM" id="Phobius"/>
    </source>
</evidence>
<evidence type="ECO:0000313" key="11">
    <source>
        <dbReference type="Proteomes" id="UP001056381"/>
    </source>
</evidence>
<keyword evidence="1" id="KW-0813">Transport</keyword>
<protein>
    <submittedName>
        <fullName evidence="10">PQQ-dependent sugar dehydrogenase</fullName>
    </submittedName>
</protein>
<dbReference type="PROSITE" id="PS51007">
    <property type="entry name" value="CYTC"/>
    <property type="match status" value="1"/>
</dbReference>
<keyword evidence="7" id="KW-0175">Coiled coil</keyword>
<keyword evidence="3 6" id="KW-0479">Metal-binding</keyword>
<dbReference type="PANTHER" id="PTHR40942:SF4">
    <property type="entry name" value="CYTOCHROME C5"/>
    <property type="match status" value="1"/>
</dbReference>
<feature type="domain" description="Cytochrome c" evidence="9">
    <location>
        <begin position="502"/>
        <end position="583"/>
    </location>
</feature>
<dbReference type="InterPro" id="IPR002323">
    <property type="entry name" value="Cyt_CIE"/>
</dbReference>
<reference evidence="10" key="1">
    <citation type="submission" date="2022-05" db="EMBL/GenBank/DDBJ databases">
        <title>Single-amplified genomics reveal most streamlined microbe among free-living bacteria.</title>
        <authorList>
            <person name="Roda-Garcia J."/>
            <person name="Haro-Moreno J.M."/>
            <person name="Rodriguez-Valera F."/>
            <person name="Almagro-Moreno S."/>
            <person name="Lopez-Perez M."/>
        </authorList>
    </citation>
    <scope>NUCLEOTIDE SEQUENCE</scope>
    <source>
        <strain evidence="10">TMED112-D2-2</strain>
    </source>
</reference>
<keyword evidence="8" id="KW-0812">Transmembrane</keyword>
<dbReference type="InterPro" id="IPR036909">
    <property type="entry name" value="Cyt_c-like_dom_sf"/>
</dbReference>
<keyword evidence="4" id="KW-0249">Electron transport</keyword>
<feature type="coiled-coil region" evidence="7">
    <location>
        <begin position="58"/>
        <end position="85"/>
    </location>
</feature>
<dbReference type="GO" id="GO:0020037">
    <property type="term" value="F:heme binding"/>
    <property type="evidence" value="ECO:0007669"/>
    <property type="project" value="InterPro"/>
</dbReference>
<dbReference type="InterPro" id="IPR011042">
    <property type="entry name" value="6-blade_b-propeller_TolB-like"/>
</dbReference>
<dbReference type="InterPro" id="IPR012938">
    <property type="entry name" value="Glc/Sorbosone_DH"/>
</dbReference>
<dbReference type="AlphaFoldDB" id="A0A9Q8X3R8"/>
<keyword evidence="11" id="KW-1185">Reference proteome</keyword>
<evidence type="ECO:0000256" key="2">
    <source>
        <dbReference type="ARBA" id="ARBA00022617"/>
    </source>
</evidence>
<dbReference type="PANTHER" id="PTHR40942">
    <property type="match status" value="1"/>
</dbReference>
<proteinExistence type="predicted"/>
<evidence type="ECO:0000256" key="5">
    <source>
        <dbReference type="ARBA" id="ARBA00023004"/>
    </source>
</evidence>
<dbReference type="InterPro" id="IPR009056">
    <property type="entry name" value="Cyt_c-like_dom"/>
</dbReference>
<sequence length="590" mass="66671">MGDWKNMQKFRILLISILILISLGVLFFLADKEIRNKEESGFTYQISRLIPESVKDFLKETLFAKSALESKIEVLEKEKLLTAQENITLYTNISQILRSSSVSNISAPLQSEENIEELVNVKKFKIDFLSNGKSLFSKASAYLETIDEDVLIVSADGVVGYFNISQLETNKLSITSIPTNIESFIDYAEFYTQSFLGIKDVFVNDGNVYVSYTKQLEEDCFNISILKAKVDYKELIFNDFFSVDECTTRTSIYDDNMHHAGGRIISLNDTFLVLTVGDFGNYEAVQDDDSYFGKIIKINIDTKNYSIISKGHRNPQGLALDVVSNTIISTEHGPYGGDEINLIDLGTSEPENFGWPVSSYGEHNSLGRVEINSSLYDRAPLNKSHIDYGFKEPAKFYVPSIGISEVIFAPENTLFNDNERRIIVSSMGYTHEGFDLDDFTLHIFKGDYKNGLQQDVKIRIGERIRDIKYVKSIGKYIMFLENSPAIALLSKKELLEDKITNLISRSGKEIYLRYCAACHTNGFAGSPLLKDEAEWDLRLSYRGREQLIYNAFYGYKAMPAKGGCGDCSYEEIEKSVDYMLNFKDPGPTGG</sequence>
<dbReference type="EMBL" id="CP097966">
    <property type="protein sequence ID" value="URQ62958.1"/>
    <property type="molecule type" value="Genomic_DNA"/>
</dbReference>
<evidence type="ECO:0000313" key="10">
    <source>
        <dbReference type="EMBL" id="URQ62958.1"/>
    </source>
</evidence>
<organism evidence="10 11">
    <name type="scientific">SAR86 cluster bacterium</name>
    <dbReference type="NCBI Taxonomy" id="2030880"/>
    <lineage>
        <taxon>Bacteria</taxon>
        <taxon>Pseudomonadati</taxon>
        <taxon>Pseudomonadota</taxon>
        <taxon>Gammaproteobacteria</taxon>
        <taxon>SAR86 cluster</taxon>
    </lineage>
</organism>
<dbReference type="Proteomes" id="UP001056381">
    <property type="component" value="Chromosome"/>
</dbReference>
<keyword evidence="8" id="KW-0472">Membrane</keyword>
<keyword evidence="2 6" id="KW-0349">Heme</keyword>
<keyword evidence="8" id="KW-1133">Transmembrane helix</keyword>
<name>A0A9Q8X3R8_9GAMM</name>
<accession>A0A9Q8X3R8</accession>
<dbReference type="Gene3D" id="2.120.10.30">
    <property type="entry name" value="TolB, C-terminal domain"/>
    <property type="match status" value="1"/>
</dbReference>
<evidence type="ECO:0000259" key="9">
    <source>
        <dbReference type="PROSITE" id="PS51007"/>
    </source>
</evidence>
<evidence type="ECO:0000256" key="6">
    <source>
        <dbReference type="PROSITE-ProRule" id="PRU00433"/>
    </source>
</evidence>
<dbReference type="SUPFAM" id="SSF50952">
    <property type="entry name" value="Soluble quinoprotein glucose dehydrogenase"/>
    <property type="match status" value="1"/>
</dbReference>
<evidence type="ECO:0000256" key="1">
    <source>
        <dbReference type="ARBA" id="ARBA00022448"/>
    </source>
</evidence>
<dbReference type="Gene3D" id="1.10.760.10">
    <property type="entry name" value="Cytochrome c-like domain"/>
    <property type="match status" value="1"/>
</dbReference>